<proteinExistence type="predicted"/>
<reference evidence="1" key="1">
    <citation type="submission" date="2021-08" db="EMBL/GenBank/DDBJ databases">
        <title>The first chromosome-level gecko genome reveals the dynamic sex chromosomes of Neotropical dwarf geckos (Sphaerodactylidae: Sphaerodactylus).</title>
        <authorList>
            <person name="Pinto B.J."/>
            <person name="Keating S.E."/>
            <person name="Gamble T."/>
        </authorList>
    </citation>
    <scope>NUCLEOTIDE SEQUENCE</scope>
    <source>
        <strain evidence="1">TG3544</strain>
    </source>
</reference>
<accession>A0ACB8FUM0</accession>
<name>A0ACB8FUM0_9SAUR</name>
<organism evidence="1 2">
    <name type="scientific">Sphaerodactylus townsendi</name>
    <dbReference type="NCBI Taxonomy" id="933632"/>
    <lineage>
        <taxon>Eukaryota</taxon>
        <taxon>Metazoa</taxon>
        <taxon>Chordata</taxon>
        <taxon>Craniata</taxon>
        <taxon>Vertebrata</taxon>
        <taxon>Euteleostomi</taxon>
        <taxon>Lepidosauria</taxon>
        <taxon>Squamata</taxon>
        <taxon>Bifurcata</taxon>
        <taxon>Gekkota</taxon>
        <taxon>Sphaerodactylidae</taxon>
        <taxon>Sphaerodactylus</taxon>
    </lineage>
</organism>
<keyword evidence="2" id="KW-1185">Reference proteome</keyword>
<gene>
    <name evidence="1" type="ORF">K3G42_004339</name>
</gene>
<protein>
    <submittedName>
        <fullName evidence="1">Uncharacterized protein</fullName>
    </submittedName>
</protein>
<evidence type="ECO:0000313" key="2">
    <source>
        <dbReference type="Proteomes" id="UP000827872"/>
    </source>
</evidence>
<dbReference type="EMBL" id="CM037624">
    <property type="protein sequence ID" value="KAH8010441.1"/>
    <property type="molecule type" value="Genomic_DNA"/>
</dbReference>
<sequence length="115" mass="12526">MRSTGKEVAWGGPEFCLLTAFAEPPFRPSGAPRGCPPPAPGHASEPLLCLCNCTRSDVTPVNRDAFMRGPQSKHITVAFQMFVMDYNSHQPLTARPVEHLEGQNLTHTPWIGASV</sequence>
<dbReference type="Proteomes" id="UP000827872">
    <property type="component" value="Linkage Group LG11"/>
</dbReference>
<evidence type="ECO:0000313" key="1">
    <source>
        <dbReference type="EMBL" id="KAH8010441.1"/>
    </source>
</evidence>
<comment type="caution">
    <text evidence="1">The sequence shown here is derived from an EMBL/GenBank/DDBJ whole genome shotgun (WGS) entry which is preliminary data.</text>
</comment>